<accession>A0A3R9QZB6</accession>
<evidence type="ECO:0000256" key="8">
    <source>
        <dbReference type="PIRSR" id="PIRSR001123-2"/>
    </source>
</evidence>
<sequence length="365" mass="39724">MVTSPMDDELVSFFSRLSESFGPSGFESEPINLIKERYSIFSESSIRDGLGSLIFKKSGETEGPKVMAAGHVDEIGFIIVSIEDNGFLKFETLGGWASTTLPAQRVIVRTKRGDHVGVITSKPPHLMTPEERNKPIEIKDLFIDVGAKNKDQLKEMGIRIGDPVAPLAPFEVLRGGKAWLGKAFDDRVGTLVVMEVLRNLKEGGVNHPNTYYAVATVQEEVGLRGAETAADVVNPDVFIAVDVDIAGDSPGITSAEAPAKMGEGVSIITWDRSMIPNFKLREFVIEVAEEENIPYQLSAVRGGTDAGRVHLHSKGVPSVVLGIPTRHIHSHSSILSPDDVEATMKLLLALIRKMDSKVVRGFQEL</sequence>
<evidence type="ECO:0000256" key="2">
    <source>
        <dbReference type="ARBA" id="ARBA00022438"/>
    </source>
</evidence>
<dbReference type="Gene3D" id="2.40.30.40">
    <property type="entry name" value="Peptidase M42, domain 2"/>
    <property type="match status" value="1"/>
</dbReference>
<evidence type="ECO:0000313" key="9">
    <source>
        <dbReference type="EMBL" id="RSN69648.1"/>
    </source>
</evidence>
<feature type="active site" description="Proton acceptor" evidence="7">
    <location>
        <position position="219"/>
    </location>
</feature>
<proteinExistence type="inferred from homology"/>
<dbReference type="CDD" id="cd05656">
    <property type="entry name" value="M42_Frv"/>
    <property type="match status" value="1"/>
</dbReference>
<evidence type="ECO:0000313" key="10">
    <source>
        <dbReference type="Proteomes" id="UP000278149"/>
    </source>
</evidence>
<evidence type="ECO:0000256" key="7">
    <source>
        <dbReference type="PIRSR" id="PIRSR001123-1"/>
    </source>
</evidence>
<feature type="binding site" evidence="8">
    <location>
        <position position="242"/>
    </location>
    <ligand>
        <name>Zn(2+)</name>
        <dbReference type="ChEBI" id="CHEBI:29105"/>
        <label>1</label>
    </ligand>
</feature>
<evidence type="ECO:0000256" key="3">
    <source>
        <dbReference type="ARBA" id="ARBA00022670"/>
    </source>
</evidence>
<evidence type="ECO:0000256" key="4">
    <source>
        <dbReference type="ARBA" id="ARBA00022723"/>
    </source>
</evidence>
<dbReference type="Gene3D" id="3.40.630.10">
    <property type="entry name" value="Zn peptidases"/>
    <property type="match status" value="1"/>
</dbReference>
<dbReference type="Pfam" id="PF05343">
    <property type="entry name" value="Peptidase_M42"/>
    <property type="match status" value="1"/>
</dbReference>
<dbReference type="InterPro" id="IPR008007">
    <property type="entry name" value="Peptidase_M42"/>
</dbReference>
<dbReference type="PANTHER" id="PTHR32481">
    <property type="entry name" value="AMINOPEPTIDASE"/>
    <property type="match status" value="1"/>
</dbReference>
<feature type="binding site" evidence="8">
    <location>
        <position position="185"/>
    </location>
    <ligand>
        <name>Zn(2+)</name>
        <dbReference type="ChEBI" id="CHEBI:29105"/>
        <label>2</label>
    </ligand>
</feature>
<dbReference type="SUPFAM" id="SSF101821">
    <property type="entry name" value="Aminopeptidase/glucanase lid domain"/>
    <property type="match status" value="1"/>
</dbReference>
<evidence type="ECO:0000256" key="1">
    <source>
        <dbReference type="ARBA" id="ARBA00006272"/>
    </source>
</evidence>
<dbReference type="Proteomes" id="UP000278149">
    <property type="component" value="Unassembled WGS sequence"/>
</dbReference>
<keyword evidence="5" id="KW-0378">Hydrolase</keyword>
<dbReference type="PANTHER" id="PTHR32481:SF0">
    <property type="entry name" value="AMINOPEPTIDASE YPDE-RELATED"/>
    <property type="match status" value="1"/>
</dbReference>
<reference evidence="9 10" key="1">
    <citation type="submission" date="2018-10" db="EMBL/GenBank/DDBJ databases">
        <title>Co-occurring genomic capacity for anaerobic methane metabolism and dissimilatory sulfite reduction discovered in the Korarchaeota.</title>
        <authorList>
            <person name="Mckay L.J."/>
            <person name="Dlakic M."/>
            <person name="Fields M.W."/>
            <person name="Delmont T.O."/>
            <person name="Eren A.M."/>
            <person name="Jay Z.J."/>
            <person name="Klingelsmith K.B."/>
            <person name="Rusch D.B."/>
            <person name="Inskeep W.P."/>
        </authorList>
    </citation>
    <scope>NUCLEOTIDE SEQUENCE [LARGE SCALE GENOMIC DNA]</scope>
    <source>
        <strain evidence="9 10">WS</strain>
    </source>
</reference>
<dbReference type="GO" id="GO:0004177">
    <property type="term" value="F:aminopeptidase activity"/>
    <property type="evidence" value="ECO:0007669"/>
    <property type="project" value="UniProtKB-UniRule"/>
</dbReference>
<dbReference type="InterPro" id="IPR023367">
    <property type="entry name" value="Peptidase_M42_dom2"/>
</dbReference>
<name>A0A3R9QZB6_9CREN</name>
<protein>
    <submittedName>
        <fullName evidence="9">M42 family peptidase</fullName>
    </submittedName>
</protein>
<feature type="binding site" evidence="8">
    <location>
        <position position="185"/>
    </location>
    <ligand>
        <name>Zn(2+)</name>
        <dbReference type="ChEBI" id="CHEBI:29105"/>
        <label>1</label>
    </ligand>
</feature>
<dbReference type="SUPFAM" id="SSF53187">
    <property type="entry name" value="Zn-dependent exopeptidases"/>
    <property type="match status" value="1"/>
</dbReference>
<comment type="caution">
    <text evidence="9">The sequence shown here is derived from an EMBL/GenBank/DDBJ whole genome shotgun (WGS) entry which is preliminary data.</text>
</comment>
<dbReference type="InterPro" id="IPR051464">
    <property type="entry name" value="Peptidase_M42_aminopept"/>
</dbReference>
<feature type="binding site" evidence="8">
    <location>
        <position position="71"/>
    </location>
    <ligand>
        <name>Zn(2+)</name>
        <dbReference type="ChEBI" id="CHEBI:29105"/>
        <label>1</label>
    </ligand>
</feature>
<keyword evidence="2" id="KW-0031">Aminopeptidase</keyword>
<dbReference type="GO" id="GO:0046872">
    <property type="term" value="F:metal ion binding"/>
    <property type="evidence" value="ECO:0007669"/>
    <property type="project" value="UniProtKB-UniRule"/>
</dbReference>
<dbReference type="AlphaFoldDB" id="A0A3R9QZB6"/>
<gene>
    <name evidence="9" type="ORF">D9Q81_03345</name>
</gene>
<feature type="binding site" evidence="8">
    <location>
        <position position="220"/>
    </location>
    <ligand>
        <name>Zn(2+)</name>
        <dbReference type="ChEBI" id="CHEBI:29105"/>
        <label>2</label>
    </ligand>
</feature>
<evidence type="ECO:0000256" key="5">
    <source>
        <dbReference type="ARBA" id="ARBA00022801"/>
    </source>
</evidence>
<dbReference type="PIRSF" id="PIRSF001123">
    <property type="entry name" value="PepA_GA"/>
    <property type="match status" value="1"/>
</dbReference>
<keyword evidence="3" id="KW-0645">Protease</keyword>
<keyword evidence="4 8" id="KW-0479">Metal-binding</keyword>
<organism evidence="9 10">
    <name type="scientific">Candidatus Korarchaeum cryptofilum</name>
    <dbReference type="NCBI Taxonomy" id="498846"/>
    <lineage>
        <taxon>Archaea</taxon>
        <taxon>Thermoproteota</taxon>
        <taxon>Candidatus Korarchaeia</taxon>
        <taxon>Candidatus Korarchaeales</taxon>
        <taxon>Candidatus Korarchaeaceae</taxon>
        <taxon>Candidatus Korarchaeum</taxon>
    </lineage>
</organism>
<comment type="cofactor">
    <cofactor evidence="8">
        <name>a divalent metal cation</name>
        <dbReference type="ChEBI" id="CHEBI:60240"/>
    </cofactor>
    <text evidence="8">Binds 2 divalent metal cations per subunit.</text>
</comment>
<evidence type="ECO:0000256" key="6">
    <source>
        <dbReference type="PIRNR" id="PIRNR001123"/>
    </source>
</evidence>
<dbReference type="EMBL" id="RCOR01000018">
    <property type="protein sequence ID" value="RSN69648.1"/>
    <property type="molecule type" value="Genomic_DNA"/>
</dbReference>
<feature type="binding site" evidence="8">
    <location>
        <position position="329"/>
    </location>
    <ligand>
        <name>Zn(2+)</name>
        <dbReference type="ChEBI" id="CHEBI:29105"/>
        <label>2</label>
    </ligand>
</feature>
<comment type="similarity">
    <text evidence="1 6">Belongs to the peptidase M42 family.</text>
</comment>
<dbReference type="GO" id="GO:0006508">
    <property type="term" value="P:proteolysis"/>
    <property type="evidence" value="ECO:0007669"/>
    <property type="project" value="UniProtKB-KW"/>
</dbReference>